<sequence>MNKKGVIWNSLGSLMYGANSFIMLALVSRVGTVEQAGYFGIAFTTAQILYIVGLFGVPHFQMTDYGEKYRFSDYIHARRFSCLLMACGCAIAIWGFHFTGAKASYTVFLTALMLLNVIGELYQSLFFQKNRLDLSGSALFYRTLWPLLLFCIILWVTRSIIVALSVQILANLFLTIYYAVWVAPRFISAQPCDRASGQVQNLLMECFPLFVSLLLMNIVINASKYGIELMMNDLAQGYYNMIFMPAQVINLCSQFLFKPLLNRYSKLLSERQIRTFGILLLRQIVLIALLTCVCCAGAYAMGIPVLSLLYQKDISALRIHLILVVLGGGIFAVCQLYYYIFVILRRQKWIMKIYLCITVVAVPTTAVCVHSAGLMGAVLSFVILHAILALCYTARIYAVLRREFCA</sequence>
<feature type="transmembrane region" description="Helical" evidence="6">
    <location>
        <begin position="38"/>
        <end position="60"/>
    </location>
</feature>
<keyword evidence="3 6" id="KW-0812">Transmembrane</keyword>
<evidence type="ECO:0000256" key="3">
    <source>
        <dbReference type="ARBA" id="ARBA00022692"/>
    </source>
</evidence>
<feature type="transmembrane region" description="Helical" evidence="6">
    <location>
        <begin position="7"/>
        <end position="26"/>
    </location>
</feature>
<evidence type="ECO:0000256" key="4">
    <source>
        <dbReference type="ARBA" id="ARBA00022989"/>
    </source>
</evidence>
<evidence type="ECO:0000256" key="2">
    <source>
        <dbReference type="ARBA" id="ARBA00022475"/>
    </source>
</evidence>
<dbReference type="eggNOG" id="COG2244">
    <property type="taxonomic scope" value="Bacteria"/>
</dbReference>
<keyword evidence="8" id="KW-1185">Reference proteome</keyword>
<feature type="transmembrane region" description="Helical" evidence="6">
    <location>
        <begin position="139"/>
        <end position="156"/>
    </location>
</feature>
<dbReference type="PANTHER" id="PTHR30250:SF11">
    <property type="entry name" value="O-ANTIGEN TRANSPORTER-RELATED"/>
    <property type="match status" value="1"/>
</dbReference>
<name>B0PBJ8_9FIRM</name>
<dbReference type="GO" id="GO:0005886">
    <property type="term" value="C:plasma membrane"/>
    <property type="evidence" value="ECO:0007669"/>
    <property type="project" value="UniProtKB-SubCell"/>
</dbReference>
<reference evidence="7" key="1">
    <citation type="submission" date="2007-11" db="EMBL/GenBank/DDBJ databases">
        <authorList>
            <person name="Fulton L."/>
            <person name="Clifton S."/>
            <person name="Fulton B."/>
            <person name="Xu J."/>
            <person name="Minx P."/>
            <person name="Pepin K.H."/>
            <person name="Johnson M."/>
            <person name="Thiruvilangam P."/>
            <person name="Bhonagiri V."/>
            <person name="Nash W.E."/>
            <person name="Mardis E.R."/>
            <person name="Wilson R.K."/>
        </authorList>
    </citation>
    <scope>NUCLEOTIDE SEQUENCE [LARGE SCALE GENOMIC DNA]</scope>
    <source>
        <strain evidence="7">DSM 17241</strain>
    </source>
</reference>
<dbReference type="Proteomes" id="UP000003803">
    <property type="component" value="Unassembled WGS sequence"/>
</dbReference>
<dbReference type="AlphaFoldDB" id="B0PBJ8"/>
<dbReference type="RefSeq" id="WP_006873072.1">
    <property type="nucleotide sequence ID" value="NZ_DS544171.1"/>
</dbReference>
<reference evidence="7" key="2">
    <citation type="submission" date="2013-09" db="EMBL/GenBank/DDBJ databases">
        <title>Draft genome sequence of Anaerotruncus colihominis(DSM 17241).</title>
        <authorList>
            <person name="Sudarsanam P."/>
            <person name="Ley R."/>
            <person name="Guruge J."/>
            <person name="Turnbaugh P.J."/>
            <person name="Mahowald M."/>
            <person name="Liep D."/>
            <person name="Gordon J."/>
        </authorList>
    </citation>
    <scope>NUCLEOTIDE SEQUENCE</scope>
    <source>
        <strain evidence="7">DSM 17241</strain>
    </source>
</reference>
<evidence type="ECO:0000313" key="7">
    <source>
        <dbReference type="EMBL" id="EDS10973.1"/>
    </source>
</evidence>
<feature type="transmembrane region" description="Helical" evidence="6">
    <location>
        <begin position="202"/>
        <end position="222"/>
    </location>
</feature>
<dbReference type="HOGENOM" id="CLU_032713_0_0_9"/>
<keyword evidence="5 6" id="KW-0472">Membrane</keyword>
<dbReference type="InterPro" id="IPR050833">
    <property type="entry name" value="Poly_Biosynth_Transport"/>
</dbReference>
<comment type="subcellular location">
    <subcellularLocation>
        <location evidence="1">Cell membrane</location>
        <topology evidence="1">Multi-pass membrane protein</topology>
    </subcellularLocation>
</comment>
<dbReference type="Pfam" id="PF01943">
    <property type="entry name" value="Polysacc_synt"/>
    <property type="match status" value="1"/>
</dbReference>
<keyword evidence="4 6" id="KW-1133">Transmembrane helix</keyword>
<keyword evidence="2" id="KW-1003">Cell membrane</keyword>
<feature type="transmembrane region" description="Helical" evidence="6">
    <location>
        <begin position="80"/>
        <end position="99"/>
    </location>
</feature>
<organism evidence="7 8">
    <name type="scientific">Anaerotruncus colihominis DSM 17241</name>
    <dbReference type="NCBI Taxonomy" id="445972"/>
    <lineage>
        <taxon>Bacteria</taxon>
        <taxon>Bacillati</taxon>
        <taxon>Bacillota</taxon>
        <taxon>Clostridia</taxon>
        <taxon>Eubacteriales</taxon>
        <taxon>Oscillospiraceae</taxon>
        <taxon>Anaerotruncus</taxon>
    </lineage>
</organism>
<feature type="transmembrane region" description="Helical" evidence="6">
    <location>
        <begin position="353"/>
        <end position="372"/>
    </location>
</feature>
<evidence type="ECO:0000256" key="1">
    <source>
        <dbReference type="ARBA" id="ARBA00004651"/>
    </source>
</evidence>
<feature type="transmembrane region" description="Helical" evidence="6">
    <location>
        <begin position="105"/>
        <end position="127"/>
    </location>
</feature>
<gene>
    <name evidence="7" type="ORF">ANACOL_02154</name>
</gene>
<dbReference type="EMBL" id="ABGD02000018">
    <property type="protein sequence ID" value="EDS10973.1"/>
    <property type="molecule type" value="Genomic_DNA"/>
</dbReference>
<accession>B0PBJ8</accession>
<feature type="transmembrane region" description="Helical" evidence="6">
    <location>
        <begin position="278"/>
        <end position="299"/>
    </location>
</feature>
<feature type="transmembrane region" description="Helical" evidence="6">
    <location>
        <begin position="319"/>
        <end position="341"/>
    </location>
</feature>
<feature type="transmembrane region" description="Helical" evidence="6">
    <location>
        <begin position="378"/>
        <end position="400"/>
    </location>
</feature>
<protein>
    <submittedName>
        <fullName evidence="7">Polysaccharide biosynthesis protein</fullName>
    </submittedName>
</protein>
<proteinExistence type="predicted"/>
<feature type="transmembrane region" description="Helical" evidence="6">
    <location>
        <begin position="162"/>
        <end position="181"/>
    </location>
</feature>
<feature type="transmembrane region" description="Helical" evidence="6">
    <location>
        <begin position="237"/>
        <end position="257"/>
    </location>
</feature>
<evidence type="ECO:0000313" key="8">
    <source>
        <dbReference type="Proteomes" id="UP000003803"/>
    </source>
</evidence>
<dbReference type="PANTHER" id="PTHR30250">
    <property type="entry name" value="PST FAMILY PREDICTED COLANIC ACID TRANSPORTER"/>
    <property type="match status" value="1"/>
</dbReference>
<dbReference type="InterPro" id="IPR002797">
    <property type="entry name" value="Polysacc_synth"/>
</dbReference>
<evidence type="ECO:0000256" key="5">
    <source>
        <dbReference type="ARBA" id="ARBA00023136"/>
    </source>
</evidence>
<evidence type="ECO:0000256" key="6">
    <source>
        <dbReference type="SAM" id="Phobius"/>
    </source>
</evidence>
<comment type="caution">
    <text evidence="7">The sequence shown here is derived from an EMBL/GenBank/DDBJ whole genome shotgun (WGS) entry which is preliminary data.</text>
</comment>